<dbReference type="WBParaSite" id="MBELARI_LOCUS2581">
    <property type="protein sequence ID" value="MBELARI_LOCUS2581"/>
    <property type="gene ID" value="MBELARI_LOCUS2581"/>
</dbReference>
<proteinExistence type="predicted"/>
<dbReference type="InterPro" id="IPR036052">
    <property type="entry name" value="TrpB-like_PALP_sf"/>
</dbReference>
<dbReference type="Gene3D" id="3.40.50.1100">
    <property type="match status" value="2"/>
</dbReference>
<evidence type="ECO:0000313" key="4">
    <source>
        <dbReference type="WBParaSite" id="MBELARI_LOCUS2581"/>
    </source>
</evidence>
<dbReference type="Proteomes" id="UP000887575">
    <property type="component" value="Unassembled WGS sequence"/>
</dbReference>
<dbReference type="PANTHER" id="PTHR10314">
    <property type="entry name" value="CYSTATHIONINE BETA-SYNTHASE"/>
    <property type="match status" value="1"/>
</dbReference>
<dbReference type="Pfam" id="PF00291">
    <property type="entry name" value="PALP"/>
    <property type="match status" value="1"/>
</dbReference>
<evidence type="ECO:0000259" key="2">
    <source>
        <dbReference type="Pfam" id="PF00291"/>
    </source>
</evidence>
<dbReference type="SUPFAM" id="SSF53686">
    <property type="entry name" value="Tryptophan synthase beta subunit-like PLP-dependent enzymes"/>
    <property type="match status" value="1"/>
</dbReference>
<name>A0AAF3F9K2_9BILA</name>
<feature type="signal peptide" evidence="1">
    <location>
        <begin position="1"/>
        <end position="20"/>
    </location>
</feature>
<dbReference type="InterPro" id="IPR001926">
    <property type="entry name" value="TrpB-like_PALP"/>
</dbReference>
<feature type="domain" description="Tryptophan synthase beta chain-like PALP" evidence="2">
    <location>
        <begin position="52"/>
        <end position="363"/>
    </location>
</feature>
<reference evidence="4" key="1">
    <citation type="submission" date="2024-02" db="UniProtKB">
        <authorList>
            <consortium name="WormBaseParasite"/>
        </authorList>
    </citation>
    <scope>IDENTIFICATION</scope>
</reference>
<organism evidence="3 4">
    <name type="scientific">Mesorhabditis belari</name>
    <dbReference type="NCBI Taxonomy" id="2138241"/>
    <lineage>
        <taxon>Eukaryota</taxon>
        <taxon>Metazoa</taxon>
        <taxon>Ecdysozoa</taxon>
        <taxon>Nematoda</taxon>
        <taxon>Chromadorea</taxon>
        <taxon>Rhabditida</taxon>
        <taxon>Rhabditina</taxon>
        <taxon>Rhabditomorpha</taxon>
        <taxon>Rhabditoidea</taxon>
        <taxon>Rhabditidae</taxon>
        <taxon>Mesorhabditinae</taxon>
        <taxon>Mesorhabditis</taxon>
    </lineage>
</organism>
<dbReference type="AlphaFoldDB" id="A0AAF3F9K2"/>
<dbReference type="GO" id="GO:0019344">
    <property type="term" value="P:cysteine biosynthetic process"/>
    <property type="evidence" value="ECO:0007669"/>
    <property type="project" value="UniProtKB-ARBA"/>
</dbReference>
<keyword evidence="1" id="KW-0732">Signal</keyword>
<dbReference type="InterPro" id="IPR050214">
    <property type="entry name" value="Cys_Synth/Cystath_Beta-Synth"/>
</dbReference>
<evidence type="ECO:0000313" key="3">
    <source>
        <dbReference type="Proteomes" id="UP000887575"/>
    </source>
</evidence>
<evidence type="ECO:0000256" key="1">
    <source>
        <dbReference type="SAM" id="SignalP"/>
    </source>
</evidence>
<protein>
    <recommendedName>
        <fullName evidence="2">Tryptophan synthase beta chain-like PALP domain-containing protein</fullName>
    </recommendedName>
</protein>
<keyword evidence="3" id="KW-1185">Reference proteome</keyword>
<feature type="chain" id="PRO_5042105555" description="Tryptophan synthase beta chain-like PALP domain-containing protein" evidence="1">
    <location>
        <begin position="21"/>
        <end position="423"/>
    </location>
</feature>
<sequence length="423" mass="46742">MRVQWSLFLLGAFCWTIVDNMSSPPADQDHLQKEEQDWRTWAIGRLWEERERIGHTPLIKYPVRGLPFLQLYLKDESATPTRSLKHRFAWALALWSVVEGLVTRNSSTYESSSGNTAAAEAYMYSAIGIPFYAVVSRNLEQAKIDNILGNNGQLIKTDDSTRGQLAKETAARTGGFYVDQHGNAEKAEDFTESGGYGHESGNVFHEVLAQLRDDPEIPRKAVDYFVHCAGTGGTITSVGRYVDRYNLPTKVVLVDTEFSVYYDYVLKNGHKIETSPTPSTPPGVPGVGYPAEAAPAIFGNTTSLASAVIDEVMKIPDIATAAGFREFHARGLRGGPSSAMNMLGALEIALKNAKSRREISIVTLLNDPAEFYQNDYFNDTWINTAFADCGGLKALDCWRRVIASTLDRGTPFIENGMKDCKSN</sequence>
<accession>A0AAF3F9K2</accession>